<dbReference type="Pfam" id="PF12833">
    <property type="entry name" value="HTH_18"/>
    <property type="match status" value="1"/>
</dbReference>
<feature type="transmembrane region" description="Helical" evidence="4">
    <location>
        <begin position="145"/>
        <end position="165"/>
    </location>
</feature>
<comment type="caution">
    <text evidence="6">The sequence shown here is derived from an EMBL/GenBank/DDBJ whole genome shotgun (WGS) entry which is preliminary data.</text>
</comment>
<evidence type="ECO:0000259" key="5">
    <source>
        <dbReference type="PROSITE" id="PS01124"/>
    </source>
</evidence>
<dbReference type="SMART" id="SM00342">
    <property type="entry name" value="HTH_ARAC"/>
    <property type="match status" value="1"/>
</dbReference>
<feature type="domain" description="HTH araC/xylS-type" evidence="5">
    <location>
        <begin position="294"/>
        <end position="400"/>
    </location>
</feature>
<evidence type="ECO:0000313" key="7">
    <source>
        <dbReference type="Proteomes" id="UP001152485"/>
    </source>
</evidence>
<evidence type="ECO:0000256" key="4">
    <source>
        <dbReference type="SAM" id="Phobius"/>
    </source>
</evidence>
<feature type="transmembrane region" description="Helical" evidence="4">
    <location>
        <begin position="96"/>
        <end position="115"/>
    </location>
</feature>
<accession>A0ABN8UPW1</accession>
<dbReference type="SUPFAM" id="SSF46689">
    <property type="entry name" value="Homeodomain-like"/>
    <property type="match status" value="1"/>
</dbReference>
<feature type="transmembrane region" description="Helical" evidence="4">
    <location>
        <begin position="233"/>
        <end position="253"/>
    </location>
</feature>
<keyword evidence="4" id="KW-0472">Membrane</keyword>
<dbReference type="InterPro" id="IPR009057">
    <property type="entry name" value="Homeodomain-like_sf"/>
</dbReference>
<feature type="transmembrane region" description="Helical" evidence="4">
    <location>
        <begin position="6"/>
        <end position="25"/>
    </location>
</feature>
<keyword evidence="3" id="KW-0804">Transcription</keyword>
<evidence type="ECO:0000256" key="1">
    <source>
        <dbReference type="ARBA" id="ARBA00023015"/>
    </source>
</evidence>
<dbReference type="Proteomes" id="UP001152485">
    <property type="component" value="Unassembled WGS sequence"/>
</dbReference>
<dbReference type="PROSITE" id="PS01124">
    <property type="entry name" value="HTH_ARAC_FAMILY_2"/>
    <property type="match status" value="1"/>
</dbReference>
<name>A0ABN8UPW1_9GAMM</name>
<organism evidence="6 7">
    <name type="scientific">Pseudoalteromonas holothuriae</name>
    <dbReference type="NCBI Taxonomy" id="2963714"/>
    <lineage>
        <taxon>Bacteria</taxon>
        <taxon>Pseudomonadati</taxon>
        <taxon>Pseudomonadota</taxon>
        <taxon>Gammaproteobacteria</taxon>
        <taxon>Alteromonadales</taxon>
        <taxon>Pseudoalteromonadaceae</taxon>
        <taxon>Pseudoalteromonas</taxon>
    </lineage>
</organism>
<protein>
    <recommendedName>
        <fullName evidence="5">HTH araC/xylS-type domain-containing protein</fullName>
    </recommendedName>
</protein>
<dbReference type="InterPro" id="IPR018062">
    <property type="entry name" value="HTH_AraC-typ_CS"/>
</dbReference>
<evidence type="ECO:0000313" key="6">
    <source>
        <dbReference type="EMBL" id="CAH9065397.1"/>
    </source>
</evidence>
<dbReference type="PANTHER" id="PTHR43280:SF29">
    <property type="entry name" value="ARAC-FAMILY TRANSCRIPTIONAL REGULATOR"/>
    <property type="match status" value="1"/>
</dbReference>
<dbReference type="PANTHER" id="PTHR43280">
    <property type="entry name" value="ARAC-FAMILY TRANSCRIPTIONAL REGULATOR"/>
    <property type="match status" value="1"/>
</dbReference>
<dbReference type="EMBL" id="CAMAPD010000019">
    <property type="protein sequence ID" value="CAH9065397.1"/>
    <property type="molecule type" value="Genomic_DNA"/>
</dbReference>
<proteinExistence type="predicted"/>
<reference evidence="6 7" key="1">
    <citation type="submission" date="2022-07" db="EMBL/GenBank/DDBJ databases">
        <authorList>
            <person name="Criscuolo A."/>
        </authorList>
    </citation>
    <scope>NUCLEOTIDE SEQUENCE [LARGE SCALE GENOMIC DNA]</scope>
    <source>
        <strain evidence="7">CIP 111951</strain>
    </source>
</reference>
<dbReference type="InterPro" id="IPR018060">
    <property type="entry name" value="HTH_AraC"/>
</dbReference>
<feature type="transmembrane region" description="Helical" evidence="4">
    <location>
        <begin position="71"/>
        <end position="89"/>
    </location>
</feature>
<dbReference type="PROSITE" id="PS00041">
    <property type="entry name" value="HTH_ARAC_FAMILY_1"/>
    <property type="match status" value="1"/>
</dbReference>
<feature type="transmembrane region" description="Helical" evidence="4">
    <location>
        <begin position="37"/>
        <end position="65"/>
    </location>
</feature>
<evidence type="ECO:0000256" key="2">
    <source>
        <dbReference type="ARBA" id="ARBA00023125"/>
    </source>
</evidence>
<keyword evidence="4" id="KW-1133">Transmembrane helix</keyword>
<feature type="transmembrane region" description="Helical" evidence="4">
    <location>
        <begin position="186"/>
        <end position="213"/>
    </location>
</feature>
<sequence>MVVFLEQILILLGCVHALILSLFLLKQRTQNPANIYLSLFTGIFSFVLFFIFLDISGIIFVYPHLIGVQEWLIPLLGPLLFLYVLKLTAQGPNTPIWYHFIPSMIIAALSVEFLMQDVTLKSQFISAESLLTPANERFEHLVDTIIPAFSLIQITCYLLLIFKVLKHHAINVKKQFSYLEKVNLAWLLWLSKFIAVLLLLWLIDELIALHIRLCFDTSLNMMCNMPWVNEDRYFYPSEIGIIICVYAITYYALKQPAIFYQQIQKLEKTIDDPSHTVQNTPRYANSALSEPLAQQLFNELDAQVKKQQIYTNPILTLDELANITGWSRHQLSQAINQVSGRHFFDYINMLRIESAKQLLLAQPQKTVLEIALETGFNSRSAFYTAFKKCTQQTPTQYKKAQPLAIK</sequence>
<keyword evidence="1" id="KW-0805">Transcription regulation</keyword>
<keyword evidence="2" id="KW-0238">DNA-binding</keyword>
<evidence type="ECO:0000256" key="3">
    <source>
        <dbReference type="ARBA" id="ARBA00023163"/>
    </source>
</evidence>
<dbReference type="Gene3D" id="1.10.10.60">
    <property type="entry name" value="Homeodomain-like"/>
    <property type="match status" value="2"/>
</dbReference>
<gene>
    <name evidence="6" type="ORF">PSECIP111951_03353</name>
</gene>
<keyword evidence="4" id="KW-0812">Transmembrane</keyword>